<evidence type="ECO:0000313" key="3">
    <source>
        <dbReference type="Proteomes" id="UP000503447"/>
    </source>
</evidence>
<proteinExistence type="predicted"/>
<reference evidence="3" key="1">
    <citation type="submission" date="2020-05" db="EMBL/GenBank/DDBJ databases">
        <title>Frigoriglobus tundricola gen. nov., sp. nov., a psychrotolerant cellulolytic planctomycete of the family Gemmataceae with two divergent copies of 16S rRNA gene.</title>
        <authorList>
            <person name="Kulichevskaya I.S."/>
            <person name="Ivanova A.A."/>
            <person name="Naumoff D.G."/>
            <person name="Beletsky A.V."/>
            <person name="Rijpstra W.I.C."/>
            <person name="Sinninghe Damste J.S."/>
            <person name="Mardanov A.V."/>
            <person name="Ravin N.V."/>
            <person name="Dedysh S.N."/>
        </authorList>
    </citation>
    <scope>NUCLEOTIDE SEQUENCE [LARGE SCALE GENOMIC DNA]</scope>
    <source>
        <strain evidence="3">PL17</strain>
    </source>
</reference>
<gene>
    <name evidence="2" type="ORF">FTUN_7417</name>
</gene>
<feature type="compositionally biased region" description="Polar residues" evidence="1">
    <location>
        <begin position="20"/>
        <end position="33"/>
    </location>
</feature>
<dbReference type="Proteomes" id="UP000503447">
    <property type="component" value="Chromosome"/>
</dbReference>
<dbReference type="KEGG" id="ftj:FTUN_7417"/>
<dbReference type="EMBL" id="CP053452">
    <property type="protein sequence ID" value="QJW99794.1"/>
    <property type="molecule type" value="Genomic_DNA"/>
</dbReference>
<evidence type="ECO:0000313" key="2">
    <source>
        <dbReference type="EMBL" id="QJW99794.1"/>
    </source>
</evidence>
<keyword evidence="3" id="KW-1185">Reference proteome</keyword>
<feature type="region of interest" description="Disordered" evidence="1">
    <location>
        <begin position="1"/>
        <end position="35"/>
    </location>
</feature>
<sequence length="68" mass="7401">MIDNRLTRDVAPSVPDFGGTETSGRTNRNQNPLPGSGLCSSALRWCPRRLPPGNYLIPHTQCGARPAR</sequence>
<organism evidence="2 3">
    <name type="scientific">Frigoriglobus tundricola</name>
    <dbReference type="NCBI Taxonomy" id="2774151"/>
    <lineage>
        <taxon>Bacteria</taxon>
        <taxon>Pseudomonadati</taxon>
        <taxon>Planctomycetota</taxon>
        <taxon>Planctomycetia</taxon>
        <taxon>Gemmatales</taxon>
        <taxon>Gemmataceae</taxon>
        <taxon>Frigoriglobus</taxon>
    </lineage>
</organism>
<accession>A0A6M5Z1Y6</accession>
<protein>
    <submittedName>
        <fullName evidence="2">Uncharacterized protein</fullName>
    </submittedName>
</protein>
<name>A0A6M5Z1Y6_9BACT</name>
<dbReference type="AlphaFoldDB" id="A0A6M5Z1Y6"/>
<evidence type="ECO:0000256" key="1">
    <source>
        <dbReference type="SAM" id="MobiDB-lite"/>
    </source>
</evidence>